<evidence type="ECO:0000313" key="2">
    <source>
        <dbReference type="EMBL" id="MCK8494762.1"/>
    </source>
</evidence>
<accession>A0ABT0HRF3</accession>
<dbReference type="RefSeq" id="WP_248479349.1">
    <property type="nucleotide sequence ID" value="NZ_JALPRF010000004.1"/>
</dbReference>
<proteinExistence type="predicted"/>
<keyword evidence="1" id="KW-1133">Transmembrane helix</keyword>
<dbReference type="Proteomes" id="UP001202180">
    <property type="component" value="Unassembled WGS sequence"/>
</dbReference>
<keyword evidence="1" id="KW-0812">Transmembrane</keyword>
<evidence type="ECO:0000313" key="3">
    <source>
        <dbReference type="Proteomes" id="UP001202180"/>
    </source>
</evidence>
<keyword evidence="1" id="KW-0472">Membrane</keyword>
<evidence type="ECO:0000256" key="1">
    <source>
        <dbReference type="SAM" id="Phobius"/>
    </source>
</evidence>
<comment type="caution">
    <text evidence="2">The sequence shown here is derived from an EMBL/GenBank/DDBJ whole genome shotgun (WGS) entry which is preliminary data.</text>
</comment>
<protein>
    <recommendedName>
        <fullName evidence="4">Outer membrane beta-barrel protein</fullName>
    </recommendedName>
</protein>
<dbReference type="EMBL" id="JALPRF010000004">
    <property type="protein sequence ID" value="MCK8494762.1"/>
    <property type="molecule type" value="Genomic_DNA"/>
</dbReference>
<name>A0ABT0HRF3_9BACT</name>
<evidence type="ECO:0008006" key="4">
    <source>
        <dbReference type="Google" id="ProtNLM"/>
    </source>
</evidence>
<feature type="transmembrane region" description="Helical" evidence="1">
    <location>
        <begin position="49"/>
        <end position="68"/>
    </location>
</feature>
<keyword evidence="3" id="KW-1185">Reference proteome</keyword>
<sequence length="480" mass="53626">MNSWDEDPDELLRQRWQQTFADFEVQSRTSLRRRVLGQVTARNHLKLPVLLAGGALLLLISTILVYTIHRSNRPASPQSRITNVQLAPSTQSGRVTVRQPAIPVKPTTLAEQSEIGLRVNGSITRPQQTDREAIISNTKIGTVEGSSRRSMQLTTRLRLRKESNMPLVESYHPGRPLDKSPHFSNTRFPITSSPSVKVNKREWVEVSAENLDKIGNGASDPIAEDHVLNSLSATTAWPVVFAQLEIPKLSALPSSLRALPGQIPSYEFVGHPADAAENRVNRHKQWFVEAVPLSSFQWMTSSSSSTAYLTQVNAPAAFSPATWGYQINGGLRWQRWQAYLSIGQLRRWAYYTVNENRYRMESGPTNSYQLVREKHVVAENVALPMVGVGLSQYRLLGQGRYVVELGSQVAYSPMGGQTLASLRGGASRRLPVGRRHELQAGLTTEYGLTRLTNEQQQLVIHPIVVGISVRIQPRLYSKEQ</sequence>
<reference evidence="2 3" key="1">
    <citation type="submission" date="2022-04" db="EMBL/GenBank/DDBJ databases">
        <title>Spirosoma sp. strain RP8 genome sequencing and assembly.</title>
        <authorList>
            <person name="Jung Y."/>
        </authorList>
    </citation>
    <scope>NUCLEOTIDE SEQUENCE [LARGE SCALE GENOMIC DNA]</scope>
    <source>
        <strain evidence="2 3">RP8</strain>
    </source>
</reference>
<organism evidence="2 3">
    <name type="scientific">Spirosoma liriopis</name>
    <dbReference type="NCBI Taxonomy" id="2937440"/>
    <lineage>
        <taxon>Bacteria</taxon>
        <taxon>Pseudomonadati</taxon>
        <taxon>Bacteroidota</taxon>
        <taxon>Cytophagia</taxon>
        <taxon>Cytophagales</taxon>
        <taxon>Cytophagaceae</taxon>
        <taxon>Spirosoma</taxon>
    </lineage>
</organism>
<gene>
    <name evidence="2" type="ORF">M0L20_23035</name>
</gene>